<reference evidence="8 9" key="1">
    <citation type="submission" date="2014-06" db="EMBL/GenBank/DDBJ databases">
        <title>Whole Genome Sequences of Three Symbiotic Endozoicomonas Bacteria.</title>
        <authorList>
            <person name="Neave M.J."/>
            <person name="Apprill A."/>
            <person name="Voolstra C.R."/>
        </authorList>
    </citation>
    <scope>NUCLEOTIDE SEQUENCE [LARGE SCALE GENOMIC DNA]</scope>
    <source>
        <strain evidence="8 9">DSM 25634</strain>
    </source>
</reference>
<evidence type="ECO:0000256" key="2">
    <source>
        <dbReference type="ARBA" id="ARBA00022448"/>
    </source>
</evidence>
<evidence type="ECO:0000313" key="9">
    <source>
        <dbReference type="Proteomes" id="UP000028073"/>
    </source>
</evidence>
<feature type="transmembrane region" description="Helical" evidence="6">
    <location>
        <begin position="246"/>
        <end position="267"/>
    </location>
</feature>
<evidence type="ECO:0000256" key="1">
    <source>
        <dbReference type="ARBA" id="ARBA00004141"/>
    </source>
</evidence>
<dbReference type="AlphaFoldDB" id="A0A081N001"/>
<feature type="transmembrane region" description="Helical" evidence="6">
    <location>
        <begin position="12"/>
        <end position="30"/>
    </location>
</feature>
<dbReference type="InterPro" id="IPR004680">
    <property type="entry name" value="Cit_transptr-like_dom"/>
</dbReference>
<dbReference type="InterPro" id="IPR001898">
    <property type="entry name" value="SLC13A/DASS"/>
</dbReference>
<dbReference type="NCBIfam" id="TIGR00785">
    <property type="entry name" value="dass"/>
    <property type="match status" value="1"/>
</dbReference>
<protein>
    <recommendedName>
        <fullName evidence="7">Citrate transporter-like domain-containing protein</fullName>
    </recommendedName>
</protein>
<feature type="domain" description="Citrate transporter-like" evidence="7">
    <location>
        <begin position="48"/>
        <end position="385"/>
    </location>
</feature>
<name>A0A081N001_9GAMM</name>
<feature type="transmembrane region" description="Helical" evidence="6">
    <location>
        <begin position="344"/>
        <end position="360"/>
    </location>
</feature>
<organism evidence="8 9">
    <name type="scientific">Endozoicomonas numazuensis</name>
    <dbReference type="NCBI Taxonomy" id="1137799"/>
    <lineage>
        <taxon>Bacteria</taxon>
        <taxon>Pseudomonadati</taxon>
        <taxon>Pseudomonadota</taxon>
        <taxon>Gammaproteobacteria</taxon>
        <taxon>Oceanospirillales</taxon>
        <taxon>Endozoicomonadaceae</taxon>
        <taxon>Endozoicomonas</taxon>
    </lineage>
</organism>
<feature type="transmembrane region" description="Helical" evidence="6">
    <location>
        <begin position="279"/>
        <end position="299"/>
    </location>
</feature>
<dbReference type="EMBL" id="JOKH01000012">
    <property type="protein sequence ID" value="KEQ11774.1"/>
    <property type="molecule type" value="Genomic_DNA"/>
</dbReference>
<keyword evidence="5 6" id="KW-0472">Membrane</keyword>
<feature type="transmembrane region" description="Helical" evidence="6">
    <location>
        <begin position="166"/>
        <end position="186"/>
    </location>
</feature>
<dbReference type="Pfam" id="PF03600">
    <property type="entry name" value="CitMHS"/>
    <property type="match status" value="1"/>
</dbReference>
<accession>A0A081N001</accession>
<feature type="transmembrane region" description="Helical" evidence="6">
    <location>
        <begin position="206"/>
        <end position="226"/>
    </location>
</feature>
<dbReference type="PANTHER" id="PTHR10283">
    <property type="entry name" value="SOLUTE CARRIER FAMILY 13 MEMBER"/>
    <property type="match status" value="1"/>
</dbReference>
<comment type="subcellular location">
    <subcellularLocation>
        <location evidence="1">Membrane</location>
        <topology evidence="1">Multi-pass membrane protein</topology>
    </subcellularLocation>
</comment>
<gene>
    <name evidence="8" type="ORF">GZ78_28395</name>
</gene>
<keyword evidence="4 6" id="KW-1133">Transmembrane helix</keyword>
<evidence type="ECO:0000256" key="4">
    <source>
        <dbReference type="ARBA" id="ARBA00022989"/>
    </source>
</evidence>
<evidence type="ECO:0000259" key="7">
    <source>
        <dbReference type="Pfam" id="PF03600"/>
    </source>
</evidence>
<feature type="transmembrane region" description="Helical" evidence="6">
    <location>
        <begin position="121"/>
        <end position="139"/>
    </location>
</feature>
<feature type="transmembrane region" description="Helical" evidence="6">
    <location>
        <begin position="82"/>
        <end position="101"/>
    </location>
</feature>
<evidence type="ECO:0000313" key="8">
    <source>
        <dbReference type="EMBL" id="KEQ11774.1"/>
    </source>
</evidence>
<feature type="transmembrane region" description="Helical" evidence="6">
    <location>
        <begin position="390"/>
        <end position="409"/>
    </location>
</feature>
<feature type="transmembrane region" description="Helical" evidence="6">
    <location>
        <begin position="306"/>
        <end position="324"/>
    </location>
</feature>
<dbReference type="CDD" id="cd01115">
    <property type="entry name" value="SLC13_permease"/>
    <property type="match status" value="1"/>
</dbReference>
<dbReference type="GO" id="GO:0008514">
    <property type="term" value="F:organic anion transmembrane transporter activity"/>
    <property type="evidence" value="ECO:0007669"/>
    <property type="project" value="UniProtKB-ARBA"/>
</dbReference>
<sequence>MAINTLSLPLRLAFIGVWAVVSYFLGQGLVEQPDTQLGLFMLLFFAGLWMTEIVPLPISALLVPVVAALIQVLDFAKGMSNFSSTIIFLFMGGFTLAALLNNYGIDRWLAERVTYLAGGRLWVSVILFFSVVSFLSMWMSNTSTTAMMLPIAIGLIDKKYPRMRTFVVLGTAYAANIGGLATVVGSPPNGIAAEALDLDFLTWMKVGLPSTVMLFPAVLFSMWLIIRPEKDAQVNQSRGNGFEMDWSPQAKGAIALFVFTVVCWIFAKPIGQFLDVKGFDRLIAVAITAAAPALGLIGWKELEKKIDWGILLLFGGGICLSMILKDTGTSAWLAGNIMTSLSEAPSWLLIIACIAFMIFLTEMASNTGSAAILIPVMIALADQFNPAITYSLVFGVGVAATCAFMLPVATPPNALAYGTGEVKQGQMLKAGMVLNIISIFVVYFSVSAFA</sequence>
<dbReference type="eggNOG" id="COG0471">
    <property type="taxonomic scope" value="Bacteria"/>
</dbReference>
<dbReference type="Proteomes" id="UP000028073">
    <property type="component" value="Unassembled WGS sequence"/>
</dbReference>
<keyword evidence="2" id="KW-0813">Transport</keyword>
<feature type="transmembrane region" description="Helical" evidence="6">
    <location>
        <begin position="42"/>
        <end position="70"/>
    </location>
</feature>
<evidence type="ECO:0000256" key="5">
    <source>
        <dbReference type="ARBA" id="ARBA00023136"/>
    </source>
</evidence>
<evidence type="ECO:0000256" key="3">
    <source>
        <dbReference type="ARBA" id="ARBA00022692"/>
    </source>
</evidence>
<comment type="caution">
    <text evidence="8">The sequence shown here is derived from an EMBL/GenBank/DDBJ whole genome shotgun (WGS) entry which is preliminary data.</text>
</comment>
<proteinExistence type="predicted"/>
<keyword evidence="3 6" id="KW-0812">Transmembrane</keyword>
<dbReference type="GO" id="GO:1905039">
    <property type="term" value="P:carboxylic acid transmembrane transport"/>
    <property type="evidence" value="ECO:0007669"/>
    <property type="project" value="UniProtKB-ARBA"/>
</dbReference>
<dbReference type="STRING" id="1137799.GZ78_28395"/>
<evidence type="ECO:0000256" key="6">
    <source>
        <dbReference type="SAM" id="Phobius"/>
    </source>
</evidence>
<feature type="transmembrane region" description="Helical" evidence="6">
    <location>
        <begin position="430"/>
        <end position="449"/>
    </location>
</feature>
<dbReference type="GO" id="GO:0005886">
    <property type="term" value="C:plasma membrane"/>
    <property type="evidence" value="ECO:0007669"/>
    <property type="project" value="TreeGrafter"/>
</dbReference>
<keyword evidence="9" id="KW-1185">Reference proteome</keyword>
<dbReference type="PANTHER" id="PTHR10283:SF82">
    <property type="entry name" value="SOLUTE CARRIER FAMILY 13 MEMBER 2"/>
    <property type="match status" value="1"/>
</dbReference>